<gene>
    <name evidence="2" type="ORF">C8D95_103325</name>
</gene>
<evidence type="ECO:0000313" key="2">
    <source>
        <dbReference type="EMBL" id="PWK57087.1"/>
    </source>
</evidence>
<sequence>MIPAAPAPIAAVRPPHPVAAQTAQKTTQTPETTRASAGEAGSSAVRSETVDAAKAAEQSTVAPRLRDQERAESSDRPVAWKDAPAGPPPAFEESPLERQARVALDPPDEVAAPPANDRVAEAPREPSADEATPRPAPDRVDPPPTPTERAEASFSETRALASPRDRATVDVRN</sequence>
<feature type="region of interest" description="Disordered" evidence="1">
    <location>
        <begin position="1"/>
        <end position="173"/>
    </location>
</feature>
<name>A0A316GQ47_9RHOB</name>
<organism evidence="2 3">
    <name type="scientific">Silicimonas algicola</name>
    <dbReference type="NCBI Taxonomy" id="1826607"/>
    <lineage>
        <taxon>Bacteria</taxon>
        <taxon>Pseudomonadati</taxon>
        <taxon>Pseudomonadota</taxon>
        <taxon>Alphaproteobacteria</taxon>
        <taxon>Rhodobacterales</taxon>
        <taxon>Paracoccaceae</taxon>
    </lineage>
</organism>
<feature type="compositionally biased region" description="Low complexity" evidence="1">
    <location>
        <begin position="1"/>
        <end position="33"/>
    </location>
</feature>
<dbReference type="Proteomes" id="UP000245390">
    <property type="component" value="Unassembled WGS sequence"/>
</dbReference>
<dbReference type="KEGG" id="salo:EF888_09835"/>
<dbReference type="AlphaFoldDB" id="A0A316GQ47"/>
<protein>
    <submittedName>
        <fullName evidence="2">Uncharacterized protein</fullName>
    </submittedName>
</protein>
<evidence type="ECO:0000256" key="1">
    <source>
        <dbReference type="SAM" id="MobiDB-lite"/>
    </source>
</evidence>
<evidence type="ECO:0000313" key="3">
    <source>
        <dbReference type="Proteomes" id="UP000245390"/>
    </source>
</evidence>
<keyword evidence="3" id="KW-1185">Reference proteome</keyword>
<dbReference type="EMBL" id="QGGV01000003">
    <property type="protein sequence ID" value="PWK57087.1"/>
    <property type="molecule type" value="Genomic_DNA"/>
</dbReference>
<comment type="caution">
    <text evidence="2">The sequence shown here is derived from an EMBL/GenBank/DDBJ whole genome shotgun (WGS) entry which is preliminary data.</text>
</comment>
<proteinExistence type="predicted"/>
<accession>A0A316GQ47</accession>
<dbReference type="RefSeq" id="WP_109758836.1">
    <property type="nucleotide sequence ID" value="NZ_CP034588.1"/>
</dbReference>
<feature type="compositionally biased region" description="Basic and acidic residues" evidence="1">
    <location>
        <begin position="163"/>
        <end position="173"/>
    </location>
</feature>
<feature type="compositionally biased region" description="Basic and acidic residues" evidence="1">
    <location>
        <begin position="118"/>
        <end position="127"/>
    </location>
</feature>
<feature type="compositionally biased region" description="Basic and acidic residues" evidence="1">
    <location>
        <begin position="64"/>
        <end position="79"/>
    </location>
</feature>
<reference evidence="2 3" key="1">
    <citation type="submission" date="2018-05" db="EMBL/GenBank/DDBJ databases">
        <title>Genomic Encyclopedia of Type Strains, Phase IV (KMG-IV): sequencing the most valuable type-strain genomes for metagenomic binning, comparative biology and taxonomic classification.</title>
        <authorList>
            <person name="Goeker M."/>
        </authorList>
    </citation>
    <scope>NUCLEOTIDE SEQUENCE [LARGE SCALE GENOMIC DNA]</scope>
    <source>
        <strain evidence="2 3">DSM 103371</strain>
    </source>
</reference>